<comment type="caution">
    <text evidence="2">The sequence shown here is derived from an EMBL/GenBank/DDBJ whole genome shotgun (WGS) entry which is preliminary data.</text>
</comment>
<sequence>MKLSLNTLAFLMTAATSVAQTVTIPATTGSLPPAGPNGCAAGYYPGTDTVLYTVPYTYQQVLSVIGNYTNLTWSGSPANSVTTNNSAALASNDWTPGTARFYDIAGAHVIETITTYSKPANGPYVEFHTLAPLRIASYDVDFYGDFDGQVWQPVCGGRATAANFTINFCASNATTGAAVLHLLHMTDAVTVGQYLGGQNYTSCAALGGNGTATGSNGTSAASGTATSSPAAVYTGAAVGQATGVLGALAVAGIVACANLCL</sequence>
<proteinExistence type="predicted"/>
<organism evidence="2 3">
    <name type="scientific">Oleoguttula mirabilis</name>
    <dbReference type="NCBI Taxonomy" id="1507867"/>
    <lineage>
        <taxon>Eukaryota</taxon>
        <taxon>Fungi</taxon>
        <taxon>Dikarya</taxon>
        <taxon>Ascomycota</taxon>
        <taxon>Pezizomycotina</taxon>
        <taxon>Dothideomycetes</taxon>
        <taxon>Dothideomycetidae</taxon>
        <taxon>Mycosphaerellales</taxon>
        <taxon>Teratosphaeriaceae</taxon>
        <taxon>Oleoguttula</taxon>
    </lineage>
</organism>
<feature type="chain" id="PRO_5043429378" evidence="1">
    <location>
        <begin position="20"/>
        <end position="261"/>
    </location>
</feature>
<accession>A0AAV9JNI5</accession>
<keyword evidence="1" id="KW-0732">Signal</keyword>
<dbReference type="EMBL" id="JAVFHQ010000012">
    <property type="protein sequence ID" value="KAK4547126.1"/>
    <property type="molecule type" value="Genomic_DNA"/>
</dbReference>
<protein>
    <submittedName>
        <fullName evidence="2">Uncharacterized protein</fullName>
    </submittedName>
</protein>
<dbReference type="Proteomes" id="UP001324427">
    <property type="component" value="Unassembled WGS sequence"/>
</dbReference>
<keyword evidence="3" id="KW-1185">Reference proteome</keyword>
<dbReference type="AlphaFoldDB" id="A0AAV9JNI5"/>
<gene>
    <name evidence="2" type="ORF">LTR36_001347</name>
</gene>
<reference evidence="2 3" key="1">
    <citation type="submission" date="2021-11" db="EMBL/GenBank/DDBJ databases">
        <title>Black yeast isolated from Biological Soil Crust.</title>
        <authorList>
            <person name="Kurbessoian T."/>
        </authorList>
    </citation>
    <scope>NUCLEOTIDE SEQUENCE [LARGE SCALE GENOMIC DNA]</scope>
    <source>
        <strain evidence="2 3">CCFEE 5522</strain>
    </source>
</reference>
<evidence type="ECO:0000313" key="3">
    <source>
        <dbReference type="Proteomes" id="UP001324427"/>
    </source>
</evidence>
<name>A0AAV9JNI5_9PEZI</name>
<evidence type="ECO:0000256" key="1">
    <source>
        <dbReference type="SAM" id="SignalP"/>
    </source>
</evidence>
<evidence type="ECO:0000313" key="2">
    <source>
        <dbReference type="EMBL" id="KAK4547126.1"/>
    </source>
</evidence>
<feature type="signal peptide" evidence="1">
    <location>
        <begin position="1"/>
        <end position="19"/>
    </location>
</feature>